<name>A0A2J5I807_9EURO</name>
<dbReference type="PROSITE" id="PS50088">
    <property type="entry name" value="ANK_REPEAT"/>
    <property type="match status" value="1"/>
</dbReference>
<evidence type="ECO:0000313" key="3">
    <source>
        <dbReference type="EMBL" id="PLN86161.1"/>
    </source>
</evidence>
<accession>A0A2J5I807</accession>
<evidence type="ECO:0000256" key="1">
    <source>
        <dbReference type="PROSITE-ProRule" id="PRU00023"/>
    </source>
</evidence>
<evidence type="ECO:0000256" key="2">
    <source>
        <dbReference type="SAM" id="MobiDB-lite"/>
    </source>
</evidence>
<keyword evidence="1" id="KW-0040">ANK repeat</keyword>
<dbReference type="InterPro" id="IPR036465">
    <property type="entry name" value="vWFA_dom_sf"/>
</dbReference>
<dbReference type="PROSITE" id="PS50297">
    <property type="entry name" value="ANK_REP_REGION"/>
    <property type="match status" value="1"/>
</dbReference>
<dbReference type="PANTHER" id="PTHR34706:SF3">
    <property type="entry name" value="ANKYRIN REPEAT PROTEIN (AFU_ORTHOLOGUE AFUA_7G06200)"/>
    <property type="match status" value="1"/>
</dbReference>
<reference evidence="4" key="1">
    <citation type="submission" date="2017-12" db="EMBL/GenBank/DDBJ databases">
        <authorList>
            <consortium name="DOE Joint Genome Institute"/>
            <person name="Mondo S.J."/>
            <person name="Kjaerbolling I."/>
            <person name="Vesth T.C."/>
            <person name="Frisvad J.C."/>
            <person name="Nybo J.L."/>
            <person name="Theobald S."/>
            <person name="Kuo A."/>
            <person name="Bowyer P."/>
            <person name="Matsuda Y."/>
            <person name="Lyhne E.K."/>
            <person name="Kogle M.E."/>
            <person name="Clum A."/>
            <person name="Lipzen A."/>
            <person name="Salamov A."/>
            <person name="Ngan C.Y."/>
            <person name="Daum C."/>
            <person name="Chiniquy J."/>
            <person name="Barry K."/>
            <person name="LaButti K."/>
            <person name="Haridas S."/>
            <person name="Simmons B.A."/>
            <person name="Magnuson J.K."/>
            <person name="Mortensen U.H."/>
            <person name="Larsen T.O."/>
            <person name="Grigoriev I.V."/>
            <person name="Baker S.E."/>
            <person name="Andersen M.R."/>
            <person name="Nordberg H.P."/>
            <person name="Cantor M.N."/>
            <person name="Hua S.X."/>
        </authorList>
    </citation>
    <scope>NUCLEOTIDE SEQUENCE [LARGE SCALE GENOMIC DNA]</scope>
    <source>
        <strain evidence="4">IBT 19404</strain>
    </source>
</reference>
<protein>
    <submittedName>
        <fullName evidence="3">Uncharacterized protein</fullName>
    </submittedName>
</protein>
<dbReference type="SUPFAM" id="SSF53300">
    <property type="entry name" value="vWA-like"/>
    <property type="match status" value="1"/>
</dbReference>
<evidence type="ECO:0000313" key="4">
    <source>
        <dbReference type="Proteomes" id="UP000235023"/>
    </source>
</evidence>
<dbReference type="InterPro" id="IPR002110">
    <property type="entry name" value="Ankyrin_rpt"/>
</dbReference>
<dbReference type="PANTHER" id="PTHR34706">
    <property type="entry name" value="SLR1338 PROTEIN"/>
    <property type="match status" value="1"/>
</dbReference>
<dbReference type="SUPFAM" id="SSF48403">
    <property type="entry name" value="Ankyrin repeat"/>
    <property type="match status" value="1"/>
</dbReference>
<feature type="repeat" description="ANK" evidence="1">
    <location>
        <begin position="35"/>
        <end position="67"/>
    </location>
</feature>
<dbReference type="OrthoDB" id="2142040at2759"/>
<dbReference type="InterPro" id="IPR036770">
    <property type="entry name" value="Ankyrin_rpt-contain_sf"/>
</dbReference>
<dbReference type="Gene3D" id="1.25.40.20">
    <property type="entry name" value="Ankyrin repeat-containing domain"/>
    <property type="match status" value="1"/>
</dbReference>
<keyword evidence="4" id="KW-1185">Reference proteome</keyword>
<dbReference type="Proteomes" id="UP000235023">
    <property type="component" value="Unassembled WGS sequence"/>
</dbReference>
<proteinExistence type="predicted"/>
<dbReference type="SMART" id="SM00248">
    <property type="entry name" value="ANK"/>
    <property type="match status" value="3"/>
</dbReference>
<dbReference type="Pfam" id="PF12796">
    <property type="entry name" value="Ank_2"/>
    <property type="match status" value="1"/>
</dbReference>
<gene>
    <name evidence="3" type="ORF">BDW42DRAFT_190359</name>
</gene>
<feature type="region of interest" description="Disordered" evidence="2">
    <location>
        <begin position="215"/>
        <end position="256"/>
    </location>
</feature>
<organism evidence="3 4">
    <name type="scientific">Aspergillus taichungensis</name>
    <dbReference type="NCBI Taxonomy" id="482145"/>
    <lineage>
        <taxon>Eukaryota</taxon>
        <taxon>Fungi</taxon>
        <taxon>Dikarya</taxon>
        <taxon>Ascomycota</taxon>
        <taxon>Pezizomycotina</taxon>
        <taxon>Eurotiomycetes</taxon>
        <taxon>Eurotiomycetidae</taxon>
        <taxon>Eurotiales</taxon>
        <taxon>Aspergillaceae</taxon>
        <taxon>Aspergillus</taxon>
        <taxon>Aspergillus subgen. Circumdati</taxon>
    </lineage>
</organism>
<dbReference type="EMBL" id="KZ559500">
    <property type="protein sequence ID" value="PLN86161.1"/>
    <property type="molecule type" value="Genomic_DNA"/>
</dbReference>
<dbReference type="AlphaFoldDB" id="A0A2J5I807"/>
<sequence>MALLNLLTTNGLLTQNDIDRETASCPSAVNEPNANGITPLLMACVKGHLDTVTRLLASGADPNHQDNNGCTALSLAARTHSPNQAAIIRALLAAPQAEVDATCPHLKGNTPLMNVVQQTRDVDSIAELVKSGASLTVRNRLGQTAEDLARESGDARVLAALRPQTDKQALLATVIWHIVSVVQMVLYILNQPLKSGVRLLSDWYGFTPQQVSEPHYSEVMHCPQPKEKPEGEPAPPQKHKDDEVPATPKTPSEIDEEKILEQLANIGRHIENSQMSKFTGLGDDFLATLAKNTKELREDLGTDLGKPQNLPDMFNLALYKPVIYCDDSGSMQGDRYDDQKAMVGRIARVATRIIPEHMGIDLRFINAKAAFTDCREDQILKSMTTVTPRGTTPLGKNLKERVLNPLIHNPLERGESLKRPYLISIITDGRPDDQELFINALQDCKYALEAAECPEYSVVFLISQIGDDTAAKRFMKSLQNDETLREIIHCTSTSLDSTFRNLRDNERALEVWLLKTLVDPIYRCGHDFARGTATHTVTDG</sequence>